<keyword evidence="3" id="KW-1185">Reference proteome</keyword>
<dbReference type="AlphaFoldDB" id="A0A484FRQ3"/>
<evidence type="ECO:0000256" key="1">
    <source>
        <dbReference type="SAM" id="MobiDB-lite"/>
    </source>
</evidence>
<organism evidence="2 3">
    <name type="scientific">Colletotrichum orbiculare (strain 104-T / ATCC 96160 / CBS 514.97 / LARS 414 / MAFF 240422)</name>
    <name type="common">Cucumber anthracnose fungus</name>
    <name type="synonym">Colletotrichum lagenarium</name>
    <dbReference type="NCBI Taxonomy" id="1213857"/>
    <lineage>
        <taxon>Eukaryota</taxon>
        <taxon>Fungi</taxon>
        <taxon>Dikarya</taxon>
        <taxon>Ascomycota</taxon>
        <taxon>Pezizomycotina</taxon>
        <taxon>Sordariomycetes</taxon>
        <taxon>Hypocreomycetidae</taxon>
        <taxon>Glomerellales</taxon>
        <taxon>Glomerellaceae</taxon>
        <taxon>Colletotrichum</taxon>
        <taxon>Colletotrichum orbiculare species complex</taxon>
    </lineage>
</organism>
<evidence type="ECO:0000313" key="2">
    <source>
        <dbReference type="EMBL" id="TDZ20164.1"/>
    </source>
</evidence>
<evidence type="ECO:0000313" key="3">
    <source>
        <dbReference type="Proteomes" id="UP000014480"/>
    </source>
</evidence>
<feature type="region of interest" description="Disordered" evidence="1">
    <location>
        <begin position="1"/>
        <end position="21"/>
    </location>
</feature>
<sequence>MIRGKPHQSVPPGRPKSGLSVDLAPLIAGPGLGGRRILSTPAEGVAGSRHFKSGRQQVSGGHCESRRSNHDTEPRDGDTPHAKMGRITTAPQHIISLDPV</sequence>
<proteinExistence type="predicted"/>
<reference evidence="3" key="1">
    <citation type="journal article" date="2013" name="New Phytol.">
        <title>Comparative genomic and transcriptomic analyses reveal the hemibiotrophic stage shift of Colletotrichum fungi.</title>
        <authorList>
            <person name="Gan P."/>
            <person name="Ikeda K."/>
            <person name="Irieda H."/>
            <person name="Narusaka M."/>
            <person name="O'Connell R.J."/>
            <person name="Narusaka Y."/>
            <person name="Takano Y."/>
            <person name="Kubo Y."/>
            <person name="Shirasu K."/>
        </authorList>
    </citation>
    <scope>NUCLEOTIDE SEQUENCE [LARGE SCALE GENOMIC DNA]</scope>
    <source>
        <strain evidence="3">104-T / ATCC 96160 / CBS 514.97 / LARS 414 / MAFF 240422</strain>
    </source>
</reference>
<feature type="region of interest" description="Disordered" evidence="1">
    <location>
        <begin position="41"/>
        <end position="100"/>
    </location>
</feature>
<dbReference type="EMBL" id="AMCV02000018">
    <property type="protein sequence ID" value="TDZ20164.1"/>
    <property type="molecule type" value="Genomic_DNA"/>
</dbReference>
<gene>
    <name evidence="2" type="ORF">Cob_v006837</name>
</gene>
<name>A0A484FRQ3_COLOR</name>
<feature type="compositionally biased region" description="Basic and acidic residues" evidence="1">
    <location>
        <begin position="63"/>
        <end position="81"/>
    </location>
</feature>
<reference evidence="3" key="2">
    <citation type="journal article" date="2019" name="Mol. Plant Microbe Interact.">
        <title>Genome sequence resources for four phytopathogenic fungi from the Colletotrichum orbiculare species complex.</title>
        <authorList>
            <person name="Gan P."/>
            <person name="Tsushima A."/>
            <person name="Narusaka M."/>
            <person name="Narusaka Y."/>
            <person name="Takano Y."/>
            <person name="Kubo Y."/>
            <person name="Shirasu K."/>
        </authorList>
    </citation>
    <scope>GENOME REANNOTATION</scope>
    <source>
        <strain evidence="3">104-T / ATCC 96160 / CBS 514.97 / LARS 414 / MAFF 240422</strain>
    </source>
</reference>
<protein>
    <submittedName>
        <fullName evidence="2">Uncharacterized protein</fullName>
    </submittedName>
</protein>
<dbReference type="Proteomes" id="UP000014480">
    <property type="component" value="Unassembled WGS sequence"/>
</dbReference>
<accession>A0A484FRQ3</accession>
<comment type="caution">
    <text evidence="2">The sequence shown here is derived from an EMBL/GenBank/DDBJ whole genome shotgun (WGS) entry which is preliminary data.</text>
</comment>